<name>A0A3Q4GTH3_NEOBR</name>
<dbReference type="SUPFAM" id="SSF54695">
    <property type="entry name" value="POZ domain"/>
    <property type="match status" value="1"/>
</dbReference>
<accession>A0A3Q4GTH3</accession>
<dbReference type="Proteomes" id="UP000261580">
    <property type="component" value="Unassembled WGS sequence"/>
</dbReference>
<dbReference type="InterPro" id="IPR050457">
    <property type="entry name" value="ZnFinger_BTB_dom_contain"/>
</dbReference>
<dbReference type="Pfam" id="PF00651">
    <property type="entry name" value="BTB"/>
    <property type="match status" value="1"/>
</dbReference>
<proteinExistence type="predicted"/>
<evidence type="ECO:0000259" key="1">
    <source>
        <dbReference type="PROSITE" id="PS50097"/>
    </source>
</evidence>
<evidence type="ECO:0000313" key="3">
    <source>
        <dbReference type="Proteomes" id="UP000261580"/>
    </source>
</evidence>
<dbReference type="PANTHER" id="PTHR46105">
    <property type="entry name" value="AGAP004733-PA"/>
    <property type="match status" value="1"/>
</dbReference>
<dbReference type="Gene3D" id="3.30.710.10">
    <property type="entry name" value="Potassium Channel Kv1.1, Chain A"/>
    <property type="match status" value="1"/>
</dbReference>
<protein>
    <recommendedName>
        <fullName evidence="1">BTB domain-containing protein</fullName>
    </recommendedName>
</protein>
<dbReference type="STRING" id="32507.ENSNBRP00000006872"/>
<dbReference type="Bgee" id="ENSNBRG00000005391">
    <property type="expression patterns" value="Expressed in heart and 1 other cell type or tissue"/>
</dbReference>
<dbReference type="PROSITE" id="PS50097">
    <property type="entry name" value="BTB"/>
    <property type="match status" value="1"/>
</dbReference>
<reference evidence="2" key="2">
    <citation type="submission" date="2025-09" db="UniProtKB">
        <authorList>
            <consortium name="Ensembl"/>
        </authorList>
    </citation>
    <scope>IDENTIFICATION</scope>
</reference>
<keyword evidence="3" id="KW-1185">Reference proteome</keyword>
<reference evidence="2" key="1">
    <citation type="submission" date="2025-08" db="UniProtKB">
        <authorList>
            <consortium name="Ensembl"/>
        </authorList>
    </citation>
    <scope>IDENTIFICATION</scope>
</reference>
<evidence type="ECO:0000313" key="2">
    <source>
        <dbReference type="Ensembl" id="ENSNBRP00000006872.1"/>
    </source>
</evidence>
<dbReference type="GeneTree" id="ENSGT00940000177783"/>
<dbReference type="PANTHER" id="PTHR46105:SF28">
    <property type="entry name" value="ZINC FINGER PROTEIN 37-LIKE"/>
    <property type="match status" value="1"/>
</dbReference>
<organism evidence="2 3">
    <name type="scientific">Neolamprologus brichardi</name>
    <name type="common">Fairy cichlid</name>
    <name type="synonym">Lamprologus brichardi</name>
    <dbReference type="NCBI Taxonomy" id="32507"/>
    <lineage>
        <taxon>Eukaryota</taxon>
        <taxon>Metazoa</taxon>
        <taxon>Chordata</taxon>
        <taxon>Craniata</taxon>
        <taxon>Vertebrata</taxon>
        <taxon>Euteleostomi</taxon>
        <taxon>Actinopterygii</taxon>
        <taxon>Neopterygii</taxon>
        <taxon>Teleostei</taxon>
        <taxon>Neoteleostei</taxon>
        <taxon>Acanthomorphata</taxon>
        <taxon>Ovalentaria</taxon>
        <taxon>Cichlomorphae</taxon>
        <taxon>Cichliformes</taxon>
        <taxon>Cichlidae</taxon>
        <taxon>African cichlids</taxon>
        <taxon>Pseudocrenilabrinae</taxon>
        <taxon>Lamprologini</taxon>
        <taxon>Neolamprologus</taxon>
    </lineage>
</organism>
<dbReference type="GO" id="GO:0000981">
    <property type="term" value="F:DNA-binding transcription factor activity, RNA polymerase II-specific"/>
    <property type="evidence" value="ECO:0007669"/>
    <property type="project" value="TreeGrafter"/>
</dbReference>
<feature type="domain" description="BTB" evidence="1">
    <location>
        <begin position="52"/>
        <end position="119"/>
    </location>
</feature>
<dbReference type="InterPro" id="IPR000210">
    <property type="entry name" value="BTB/POZ_dom"/>
</dbReference>
<sequence length="155" mass="16938">CAACMLGLSPVDSGSCFSIAPENSGLISYNFSSHSDRLFTHLHNLCKEELLLDCTFIVQGKSFQAHRLVLAAISQTPNAFLGSKEMPGLGVGEIAQCLTPVGLRAIMEFAYCGHVAMDLSKERVIEEVLNASQLQHSVVVTENIQFVYVKKNINY</sequence>
<dbReference type="Ensembl" id="ENSNBRT00000007071.1">
    <property type="protein sequence ID" value="ENSNBRP00000006872.1"/>
    <property type="gene ID" value="ENSNBRG00000005391.1"/>
</dbReference>
<dbReference type="InterPro" id="IPR011333">
    <property type="entry name" value="SKP1/BTB/POZ_sf"/>
</dbReference>
<dbReference type="AlphaFoldDB" id="A0A3Q4GTH3"/>
<dbReference type="GO" id="GO:0000978">
    <property type="term" value="F:RNA polymerase II cis-regulatory region sequence-specific DNA binding"/>
    <property type="evidence" value="ECO:0007669"/>
    <property type="project" value="TreeGrafter"/>
</dbReference>